<dbReference type="STRING" id="1618336.US94_C0013G0002"/>
<gene>
    <name evidence="1" type="ORF">US94_C0013G0002</name>
</gene>
<sequence>MNRIFALMPTEKPGLFYPIKITEPDILEKNPQLLIGVALERNDILDAHNAKLRVIRVSVFADDNDQFSLPLLAVKRPAEVHSTTFLLEIQESTFEQLRPFSQPVALHE</sequence>
<reference evidence="1" key="1">
    <citation type="journal article" date="2015" name="Nature">
        <title>rRNA introns, odd ribosomes, and small enigmatic genomes across a large radiation of phyla.</title>
        <authorList>
            <person name="Brown C.T."/>
            <person name="Hug L.A."/>
            <person name="Thomas B.C."/>
            <person name="Sharon I."/>
            <person name="Castelle C.J."/>
            <person name="Singh A."/>
            <person name="Wilkins M.J."/>
            <person name="Williams K.H."/>
            <person name="Banfield J.F."/>
        </authorList>
    </citation>
    <scope>NUCLEOTIDE SEQUENCE [LARGE SCALE GENOMIC DNA]</scope>
</reference>
<protein>
    <submittedName>
        <fullName evidence="1">Uncharacterized protein</fullName>
    </submittedName>
</protein>
<comment type="caution">
    <text evidence="1">The sequence shown here is derived from an EMBL/GenBank/DDBJ whole genome shotgun (WGS) entry which is preliminary data.</text>
</comment>
<name>A0A0G0K5S4_9BACT</name>
<proteinExistence type="predicted"/>
<organism evidence="1">
    <name type="scientific">Berkelbacteria bacterium GW2011_GWB1_38_5</name>
    <dbReference type="NCBI Taxonomy" id="1618336"/>
    <lineage>
        <taxon>Bacteria</taxon>
        <taxon>Candidatus Berkelbacteria</taxon>
    </lineage>
</organism>
<dbReference type="AlphaFoldDB" id="A0A0G0K5S4"/>
<evidence type="ECO:0000313" key="1">
    <source>
        <dbReference type="EMBL" id="KKQ74132.1"/>
    </source>
</evidence>
<dbReference type="Proteomes" id="UP000034498">
    <property type="component" value="Unassembled WGS sequence"/>
</dbReference>
<dbReference type="EMBL" id="LBUX01000013">
    <property type="protein sequence ID" value="KKQ74132.1"/>
    <property type="molecule type" value="Genomic_DNA"/>
</dbReference>
<accession>A0A0G0K5S4</accession>